<organism evidence="3 4">
    <name type="scientific">Variovorax paradoxus</name>
    <dbReference type="NCBI Taxonomy" id="34073"/>
    <lineage>
        <taxon>Bacteria</taxon>
        <taxon>Pseudomonadati</taxon>
        <taxon>Pseudomonadota</taxon>
        <taxon>Betaproteobacteria</taxon>
        <taxon>Burkholderiales</taxon>
        <taxon>Comamonadaceae</taxon>
        <taxon>Variovorax</taxon>
    </lineage>
</organism>
<feature type="signal peptide" evidence="2">
    <location>
        <begin position="1"/>
        <end position="24"/>
    </location>
</feature>
<dbReference type="InterPro" id="IPR005064">
    <property type="entry name" value="BUG"/>
</dbReference>
<dbReference type="AlphaFoldDB" id="A0A2W5Q0W1"/>
<dbReference type="Pfam" id="PF03401">
    <property type="entry name" value="TctC"/>
    <property type="match status" value="1"/>
</dbReference>
<name>A0A2W5Q0W1_VARPD</name>
<dbReference type="PANTHER" id="PTHR42928">
    <property type="entry name" value="TRICARBOXYLATE-BINDING PROTEIN"/>
    <property type="match status" value="1"/>
</dbReference>
<sequence length="338" mass="34942">MIDKRRLLQSAAAATAALCLPAWAQDAARANARAPVASAAWPTKPLRILVGFPTGSSPDLAARAIAEPLAKLLGHPVAVENKPGASGNTAADLVAKSRDDHTIGALINGNLTIARLLNSSTPFDPEKDFAPVGLIGTAPLVLTVSDQAVGSTPAELLLWARNLGADAKYGTPGNGTVGHLGMELLKMRTSIRATHVPFNGNPQVIAAMLKNEVQIALLPPALAMAQVKAGKLKAIGVTSPDRSPLVNELPTLREADVRGADLEIWTALAAPATMPDAAVDKLNAALDQVLRAPDVSQALLKAGWQARAGSAAALAKRMRSDTTTLGGVILMRGIKEAA</sequence>
<dbReference type="PANTHER" id="PTHR42928:SF5">
    <property type="entry name" value="BLR1237 PROTEIN"/>
    <property type="match status" value="1"/>
</dbReference>
<evidence type="ECO:0000256" key="2">
    <source>
        <dbReference type="SAM" id="SignalP"/>
    </source>
</evidence>
<comment type="caution">
    <text evidence="3">The sequence shown here is derived from an EMBL/GenBank/DDBJ whole genome shotgun (WGS) entry which is preliminary data.</text>
</comment>
<accession>A0A2W5Q0W1</accession>
<evidence type="ECO:0000313" key="4">
    <source>
        <dbReference type="Proteomes" id="UP000249135"/>
    </source>
</evidence>
<dbReference type="EMBL" id="QFPP01000243">
    <property type="protein sequence ID" value="PZQ71282.1"/>
    <property type="molecule type" value="Genomic_DNA"/>
</dbReference>
<keyword evidence="2" id="KW-0732">Signal</keyword>
<protein>
    <submittedName>
        <fullName evidence="3">Receptor</fullName>
    </submittedName>
</protein>
<proteinExistence type="inferred from homology"/>
<dbReference type="InterPro" id="IPR042100">
    <property type="entry name" value="Bug_dom1"/>
</dbReference>
<dbReference type="Gene3D" id="3.40.190.150">
    <property type="entry name" value="Bordetella uptake gene, domain 1"/>
    <property type="match status" value="1"/>
</dbReference>
<evidence type="ECO:0000256" key="1">
    <source>
        <dbReference type="ARBA" id="ARBA00006987"/>
    </source>
</evidence>
<gene>
    <name evidence="3" type="ORF">DI563_17520</name>
</gene>
<dbReference type="SUPFAM" id="SSF53850">
    <property type="entry name" value="Periplasmic binding protein-like II"/>
    <property type="match status" value="1"/>
</dbReference>
<keyword evidence="3" id="KW-0675">Receptor</keyword>
<dbReference type="InterPro" id="IPR006311">
    <property type="entry name" value="TAT_signal"/>
</dbReference>
<dbReference type="PROSITE" id="PS51318">
    <property type="entry name" value="TAT"/>
    <property type="match status" value="1"/>
</dbReference>
<dbReference type="Proteomes" id="UP000249135">
    <property type="component" value="Unassembled WGS sequence"/>
</dbReference>
<dbReference type="Gene3D" id="3.40.190.10">
    <property type="entry name" value="Periplasmic binding protein-like II"/>
    <property type="match status" value="1"/>
</dbReference>
<dbReference type="CDD" id="cd07012">
    <property type="entry name" value="PBP2_Bug_TTT"/>
    <property type="match status" value="1"/>
</dbReference>
<evidence type="ECO:0000313" key="3">
    <source>
        <dbReference type="EMBL" id="PZQ71282.1"/>
    </source>
</evidence>
<feature type="chain" id="PRO_5016029604" evidence="2">
    <location>
        <begin position="25"/>
        <end position="338"/>
    </location>
</feature>
<reference evidence="3 4" key="1">
    <citation type="submission" date="2017-08" db="EMBL/GenBank/DDBJ databases">
        <title>Infants hospitalized years apart are colonized by the same room-sourced microbial strains.</title>
        <authorList>
            <person name="Brooks B."/>
            <person name="Olm M.R."/>
            <person name="Firek B.A."/>
            <person name="Baker R."/>
            <person name="Thomas B.C."/>
            <person name="Morowitz M.J."/>
            <person name="Banfield J.F."/>
        </authorList>
    </citation>
    <scope>NUCLEOTIDE SEQUENCE [LARGE SCALE GENOMIC DNA]</scope>
    <source>
        <strain evidence="3">S2_005_003_R2_41</strain>
    </source>
</reference>
<comment type="similarity">
    <text evidence="1">Belongs to the UPF0065 (bug) family.</text>
</comment>
<dbReference type="PIRSF" id="PIRSF017082">
    <property type="entry name" value="YflP"/>
    <property type="match status" value="1"/>
</dbReference>